<keyword evidence="2" id="KW-1185">Reference proteome</keyword>
<accession>A0A0V1AI44</accession>
<reference evidence="1 2" key="1">
    <citation type="submission" date="2015-01" db="EMBL/GenBank/DDBJ databases">
        <title>Evolution of Trichinella species and genotypes.</title>
        <authorList>
            <person name="Korhonen P.K."/>
            <person name="Edoardo P."/>
            <person name="Giuseppe L.R."/>
            <person name="Gasser R.B."/>
        </authorList>
    </citation>
    <scope>NUCLEOTIDE SEQUENCE [LARGE SCALE GENOMIC DNA]</scope>
    <source>
        <strain evidence="1">ISS3</strain>
    </source>
</reference>
<sequence>MSTADCSCQLKLGMATANLLASNYIFDFRLTVL</sequence>
<comment type="caution">
    <text evidence="1">The sequence shown here is derived from an EMBL/GenBank/DDBJ whole genome shotgun (WGS) entry which is preliminary data.</text>
</comment>
<gene>
    <name evidence="1" type="ORF">T01_6053</name>
</gene>
<name>A0A0V1AI44_TRISP</name>
<organism evidence="1 2">
    <name type="scientific">Trichinella spiralis</name>
    <name type="common">Trichina worm</name>
    <dbReference type="NCBI Taxonomy" id="6334"/>
    <lineage>
        <taxon>Eukaryota</taxon>
        <taxon>Metazoa</taxon>
        <taxon>Ecdysozoa</taxon>
        <taxon>Nematoda</taxon>
        <taxon>Enoplea</taxon>
        <taxon>Dorylaimia</taxon>
        <taxon>Trichinellida</taxon>
        <taxon>Trichinellidae</taxon>
        <taxon>Trichinella</taxon>
    </lineage>
</organism>
<dbReference type="AlphaFoldDB" id="A0A0V1AI44"/>
<evidence type="ECO:0000313" key="1">
    <source>
        <dbReference type="EMBL" id="KRY24404.1"/>
    </source>
</evidence>
<dbReference type="OrthoDB" id="10363624at2759"/>
<protein>
    <submittedName>
        <fullName evidence="1">Uncharacterized protein</fullName>
    </submittedName>
</protein>
<dbReference type="InParanoid" id="A0A0V1AI44"/>
<proteinExistence type="predicted"/>
<dbReference type="Proteomes" id="UP000054776">
    <property type="component" value="Unassembled WGS sequence"/>
</dbReference>
<dbReference type="EMBL" id="JYDH01001757">
    <property type="protein sequence ID" value="KRY24404.1"/>
    <property type="molecule type" value="Genomic_DNA"/>
</dbReference>
<evidence type="ECO:0000313" key="2">
    <source>
        <dbReference type="Proteomes" id="UP000054776"/>
    </source>
</evidence>